<dbReference type="SMART" id="SM00326">
    <property type="entry name" value="SH3"/>
    <property type="match status" value="1"/>
</dbReference>
<dbReference type="InterPro" id="IPR001452">
    <property type="entry name" value="SH3_domain"/>
</dbReference>
<feature type="compositionally biased region" description="Basic and acidic residues" evidence="3">
    <location>
        <begin position="267"/>
        <end position="278"/>
    </location>
</feature>
<protein>
    <recommendedName>
        <fullName evidence="5">SH3 domain-containing protein</fullName>
    </recommendedName>
</protein>
<comment type="caution">
    <text evidence="6">The sequence shown here is derived from an EMBL/GenBank/DDBJ whole genome shotgun (WGS) entry which is preliminary data.</text>
</comment>
<dbReference type="CDD" id="cd11854">
    <property type="entry name" value="SH3_Fus1p"/>
    <property type="match status" value="1"/>
</dbReference>
<accession>A0A409VD06</accession>
<dbReference type="OrthoDB" id="5340910at2759"/>
<dbReference type="PROSITE" id="PS50002">
    <property type="entry name" value="SH3"/>
    <property type="match status" value="1"/>
</dbReference>
<keyword evidence="4" id="KW-0812">Transmembrane</keyword>
<dbReference type="EMBL" id="NHTK01006127">
    <property type="protein sequence ID" value="PPQ63285.1"/>
    <property type="molecule type" value="Genomic_DNA"/>
</dbReference>
<feature type="compositionally biased region" description="Basic residues" evidence="3">
    <location>
        <begin position="1"/>
        <end position="11"/>
    </location>
</feature>
<dbReference type="Pfam" id="PF14604">
    <property type="entry name" value="SH3_9"/>
    <property type="match status" value="1"/>
</dbReference>
<dbReference type="Proteomes" id="UP000284842">
    <property type="component" value="Unassembled WGS sequence"/>
</dbReference>
<dbReference type="InterPro" id="IPR036028">
    <property type="entry name" value="SH3-like_dom_sf"/>
</dbReference>
<dbReference type="SUPFAM" id="SSF50044">
    <property type="entry name" value="SH3-domain"/>
    <property type="match status" value="1"/>
</dbReference>
<name>A0A409VD06_9AGAR</name>
<keyword evidence="7" id="KW-1185">Reference proteome</keyword>
<dbReference type="Gene3D" id="2.30.30.40">
    <property type="entry name" value="SH3 Domains"/>
    <property type="match status" value="1"/>
</dbReference>
<evidence type="ECO:0000256" key="1">
    <source>
        <dbReference type="ARBA" id="ARBA00022443"/>
    </source>
</evidence>
<sequence length="421" mass="45792">MARRLSRKHAARRAESQPVYATTTPTTVPVPQASESSNVGSTIISNGRFTTPTTIAFAVVVSVLSIALFIVIGSWAYRHRKQQERRKRASVFNPAVFSEKKDPFALLPNQHVKADLTPDIHLNNQTTPLSERNKYRPSMVSVTDTEDAVSGDRTPNTASTFRVTNGIASPPAPTTTFPAIPSPIADKQRSLRAKPKSLDISKFTPEELARSPPPSYNLANGGTPGQDVFIPIPPMLPPEKAKAPAMPPTPPVSSSKFHINMGRSSPGRKEAALEDEPHPVTSPARSESFAPKDLEIPVLVTATTQSAKVLQALPITLQAPKSASSQMSGRLPSAASPRLPRMMTVIATYIPNLSDELEVQVGDTVRVLQQYKDGWCFAQQVGKIDAPRGVVPLICLQERQRMLPLSTKSSESSFESIQQWK</sequence>
<evidence type="ECO:0000256" key="4">
    <source>
        <dbReference type="SAM" id="Phobius"/>
    </source>
</evidence>
<gene>
    <name evidence="6" type="ORF">CVT24_006810</name>
</gene>
<feature type="region of interest" description="Disordered" evidence="3">
    <location>
        <begin position="136"/>
        <end position="182"/>
    </location>
</feature>
<dbReference type="InParanoid" id="A0A409VD06"/>
<reference evidence="6 7" key="1">
    <citation type="journal article" date="2018" name="Evol. Lett.">
        <title>Horizontal gene cluster transfer increased hallucinogenic mushroom diversity.</title>
        <authorList>
            <person name="Reynolds H.T."/>
            <person name="Vijayakumar V."/>
            <person name="Gluck-Thaler E."/>
            <person name="Korotkin H.B."/>
            <person name="Matheny P.B."/>
            <person name="Slot J.C."/>
        </authorList>
    </citation>
    <scope>NUCLEOTIDE SEQUENCE [LARGE SCALE GENOMIC DNA]</scope>
    <source>
        <strain evidence="6 7">2629</strain>
    </source>
</reference>
<feature type="transmembrane region" description="Helical" evidence="4">
    <location>
        <begin position="55"/>
        <end position="77"/>
    </location>
</feature>
<feature type="region of interest" description="Disordered" evidence="3">
    <location>
        <begin position="240"/>
        <end position="288"/>
    </location>
</feature>
<feature type="compositionally biased region" description="Low complexity" evidence="3">
    <location>
        <begin position="22"/>
        <end position="31"/>
    </location>
</feature>
<evidence type="ECO:0000259" key="5">
    <source>
        <dbReference type="PROSITE" id="PS50002"/>
    </source>
</evidence>
<evidence type="ECO:0000256" key="2">
    <source>
        <dbReference type="PROSITE-ProRule" id="PRU00192"/>
    </source>
</evidence>
<feature type="region of interest" description="Disordered" evidence="3">
    <location>
        <begin position="1"/>
        <end position="39"/>
    </location>
</feature>
<evidence type="ECO:0000313" key="7">
    <source>
        <dbReference type="Proteomes" id="UP000284842"/>
    </source>
</evidence>
<dbReference type="STRING" id="181874.A0A409VD06"/>
<proteinExistence type="predicted"/>
<feature type="compositionally biased region" description="Polar residues" evidence="3">
    <location>
        <begin position="153"/>
        <end position="163"/>
    </location>
</feature>
<dbReference type="AlphaFoldDB" id="A0A409VD06"/>
<keyword evidence="4" id="KW-1133">Transmembrane helix</keyword>
<dbReference type="InterPro" id="IPR035521">
    <property type="entry name" value="Fus1_SH3"/>
</dbReference>
<keyword evidence="4" id="KW-0472">Membrane</keyword>
<evidence type="ECO:0000313" key="6">
    <source>
        <dbReference type="EMBL" id="PPQ63285.1"/>
    </source>
</evidence>
<keyword evidence="1 2" id="KW-0728">SH3 domain</keyword>
<evidence type="ECO:0000256" key="3">
    <source>
        <dbReference type="SAM" id="MobiDB-lite"/>
    </source>
</evidence>
<feature type="domain" description="SH3" evidence="5">
    <location>
        <begin position="338"/>
        <end position="401"/>
    </location>
</feature>
<organism evidence="6 7">
    <name type="scientific">Panaeolus cyanescens</name>
    <dbReference type="NCBI Taxonomy" id="181874"/>
    <lineage>
        <taxon>Eukaryota</taxon>
        <taxon>Fungi</taxon>
        <taxon>Dikarya</taxon>
        <taxon>Basidiomycota</taxon>
        <taxon>Agaricomycotina</taxon>
        <taxon>Agaricomycetes</taxon>
        <taxon>Agaricomycetidae</taxon>
        <taxon>Agaricales</taxon>
        <taxon>Agaricineae</taxon>
        <taxon>Galeropsidaceae</taxon>
        <taxon>Panaeolus</taxon>
    </lineage>
</organism>